<dbReference type="AlphaFoldDB" id="U5NC95"/>
<sequence>MGNGDFERVINTIVDGKAKIKNKPRVIDSWYLFEDWKNFGNNKKANSKNTEQALSNENEVFDFWDDDSWDSKFQGKLKGSALGKMSMYFNLCEGADVKIISQGEESKYYFNKLQSYLWANKEVKNGNVDQVLIKPTAEIKLNKNDQTIKSFCGQIQEKSQSETSEQLIDKWFENKFSSFRKKEGTIIYAMLPKSDNGGQIKVEKNINNIGVEEQITKIPMTDLLYEKDKVAVYDGKIRILEINNKKGMIYVDEWFEELTKEDFEKFVKKITTKGNCSLDDESLSSGCKGLLIRVNVRTEGKNQLSSRNFEKVQIYKKGGYSEGGWVDATQGYAEELGQNWEWFKLETEREFVKWRREIGIVWNGKVFKWRSF</sequence>
<keyword evidence="2" id="KW-1185">Reference proteome</keyword>
<proteinExistence type="predicted"/>
<dbReference type="OrthoDB" id="9804933at2"/>
<dbReference type="HOGENOM" id="CLU_798811_0_0_14"/>
<dbReference type="STRING" id="1403316.PRV_00800"/>
<reference evidence="1 2" key="1">
    <citation type="journal article" date="2013" name="Genome Announc.">
        <title>Genome Sequence of Mycoplasma parvum (Formerly Eperythrozoon parvum), a Diminutive Hemoplasma of the Pig.</title>
        <authorList>
            <person name="do Nascimento N.C."/>
            <person name="Dos Santos A.P."/>
            <person name="Chu Y."/>
            <person name="Guimaraes A.M."/>
            <person name="Pagliaro A."/>
            <person name="Messick J.B."/>
        </authorList>
    </citation>
    <scope>NUCLEOTIDE SEQUENCE [LARGE SCALE GENOMIC DNA]</scope>
    <source>
        <strain evidence="1 2">Indiana</strain>
    </source>
</reference>
<evidence type="ECO:0000313" key="1">
    <source>
        <dbReference type="EMBL" id="AGX88925.1"/>
    </source>
</evidence>
<evidence type="ECO:0000313" key="2">
    <source>
        <dbReference type="Proteomes" id="UP000017119"/>
    </source>
</evidence>
<accession>U5NC95</accession>
<dbReference type="PATRIC" id="fig|1403316.3.peg.135"/>
<dbReference type="KEGG" id="mpv:PRV_00800"/>
<protein>
    <submittedName>
        <fullName evidence="1">Uncharacterized protein</fullName>
    </submittedName>
</protein>
<dbReference type="RefSeq" id="WP_022769134.1">
    <property type="nucleotide sequence ID" value="NC_022575.1"/>
</dbReference>
<dbReference type="EMBL" id="CP006771">
    <property type="protein sequence ID" value="AGX88925.1"/>
    <property type="molecule type" value="Genomic_DNA"/>
</dbReference>
<dbReference type="Proteomes" id="UP000017119">
    <property type="component" value="Chromosome"/>
</dbReference>
<organism evidence="1 2">
    <name type="scientific">Mycoplasma parvum str. Indiana</name>
    <dbReference type="NCBI Taxonomy" id="1403316"/>
    <lineage>
        <taxon>Bacteria</taxon>
        <taxon>Bacillati</taxon>
        <taxon>Mycoplasmatota</taxon>
        <taxon>Mollicutes</taxon>
        <taxon>Mycoplasmataceae</taxon>
        <taxon>Mycoplasma</taxon>
    </lineage>
</organism>
<name>U5NC95_9MOLU</name>
<gene>
    <name evidence="1" type="ORF">PRV_00800</name>
</gene>